<feature type="binding site" evidence="15">
    <location>
        <position position="384"/>
    </location>
    <ligand>
        <name>Mg(2+)</name>
        <dbReference type="ChEBI" id="CHEBI:18420"/>
    </ligand>
</feature>
<dbReference type="Pfam" id="PF13246">
    <property type="entry name" value="Cation_ATPase"/>
    <property type="match status" value="1"/>
</dbReference>
<feature type="binding site" evidence="14">
    <location>
        <position position="648"/>
    </location>
    <ligand>
        <name>ATP</name>
        <dbReference type="ChEBI" id="CHEBI:30616"/>
    </ligand>
</feature>
<dbReference type="InterPro" id="IPR036412">
    <property type="entry name" value="HAD-like_sf"/>
</dbReference>
<evidence type="ECO:0000256" key="3">
    <source>
        <dbReference type="ARBA" id="ARBA00008109"/>
    </source>
</evidence>
<comment type="catalytic activity">
    <reaction evidence="12 16">
        <text>ATP + H2O + phospholipidSide 1 = ADP + phosphate + phospholipidSide 2.</text>
        <dbReference type="EC" id="7.6.2.1"/>
    </reaction>
</comment>
<feature type="binding site" evidence="14">
    <location>
        <position position="516"/>
    </location>
    <ligand>
        <name>ATP</name>
        <dbReference type="ChEBI" id="CHEBI:30616"/>
    </ligand>
</feature>
<feature type="binding site" evidence="14">
    <location>
        <position position="384"/>
    </location>
    <ligand>
        <name>ATP</name>
        <dbReference type="ChEBI" id="CHEBI:30616"/>
    </ligand>
</feature>
<dbReference type="SFLD" id="SFLDS00003">
    <property type="entry name" value="Haloacid_Dehalogenase"/>
    <property type="match status" value="1"/>
</dbReference>
<dbReference type="InterPro" id="IPR044492">
    <property type="entry name" value="P_typ_ATPase_HD_dom"/>
</dbReference>
<dbReference type="AlphaFoldDB" id="A0A8K9WT02"/>
<feature type="binding site" evidence="14">
    <location>
        <position position="539"/>
    </location>
    <ligand>
        <name>ATP</name>
        <dbReference type="ChEBI" id="CHEBI:30616"/>
    </ligand>
</feature>
<dbReference type="PANTHER" id="PTHR24092">
    <property type="entry name" value="PROBABLE PHOSPHOLIPID-TRANSPORTING ATPASE"/>
    <property type="match status" value="1"/>
</dbReference>
<feature type="binding site" evidence="14">
    <location>
        <position position="566"/>
    </location>
    <ligand>
        <name>ATP</name>
        <dbReference type="ChEBI" id="CHEBI:30616"/>
    </ligand>
</feature>
<dbReference type="GO" id="GO:0016887">
    <property type="term" value="F:ATP hydrolysis activity"/>
    <property type="evidence" value="ECO:0007669"/>
    <property type="project" value="InterPro"/>
</dbReference>
<feature type="binding site" evidence="14">
    <location>
        <position position="765"/>
    </location>
    <ligand>
        <name>ATP</name>
        <dbReference type="ChEBI" id="CHEBI:30616"/>
    </ligand>
</feature>
<dbReference type="InterPro" id="IPR023299">
    <property type="entry name" value="ATPase_P-typ_cyto_dom_N"/>
</dbReference>
<dbReference type="SFLD" id="SFLDG00002">
    <property type="entry name" value="C1.7:_P-type_atpase_like"/>
    <property type="match status" value="1"/>
</dbReference>
<dbReference type="GO" id="GO:0005524">
    <property type="term" value="F:ATP binding"/>
    <property type="evidence" value="ECO:0007669"/>
    <property type="project" value="UniProtKB-UniRule"/>
</dbReference>
<evidence type="ECO:0000256" key="6">
    <source>
        <dbReference type="ARBA" id="ARBA00022741"/>
    </source>
</evidence>
<dbReference type="GO" id="GO:0007030">
    <property type="term" value="P:Golgi organization"/>
    <property type="evidence" value="ECO:0007669"/>
    <property type="project" value="TreeGrafter"/>
</dbReference>
<dbReference type="GO" id="GO:0140326">
    <property type="term" value="F:ATPase-coupled intramembrane lipid transporter activity"/>
    <property type="evidence" value="ECO:0007669"/>
    <property type="project" value="UniProtKB-EC"/>
</dbReference>
<feature type="binding site" evidence="14">
    <location>
        <position position="386"/>
    </location>
    <ligand>
        <name>ATP</name>
        <dbReference type="ChEBI" id="CHEBI:30616"/>
    </ligand>
</feature>
<dbReference type="InterPro" id="IPR006539">
    <property type="entry name" value="P-type_ATPase_IV"/>
</dbReference>
<dbReference type="Gene3D" id="3.40.1110.10">
    <property type="entry name" value="Calcium-transporting ATPase, cytoplasmic domain N"/>
    <property type="match status" value="1"/>
</dbReference>
<evidence type="ECO:0000259" key="18">
    <source>
        <dbReference type="Pfam" id="PF16212"/>
    </source>
</evidence>
<keyword evidence="8 15" id="KW-0460">Magnesium</keyword>
<protein>
    <recommendedName>
        <fullName evidence="16">Phospholipid-transporting ATPase</fullName>
        <ecNumber evidence="16">7.6.2.1</ecNumber>
    </recommendedName>
</protein>
<dbReference type="Gene3D" id="3.40.50.1000">
    <property type="entry name" value="HAD superfamily/HAD-like"/>
    <property type="match status" value="1"/>
</dbReference>
<dbReference type="InterPro" id="IPR023214">
    <property type="entry name" value="HAD_sf"/>
</dbReference>
<evidence type="ECO:0000256" key="14">
    <source>
        <dbReference type="PIRSR" id="PIRSR606539-2"/>
    </source>
</evidence>
<keyword evidence="9 16" id="KW-1278">Translocase</keyword>
<dbReference type="NCBIfam" id="TIGR01494">
    <property type="entry name" value="ATPase_P-type"/>
    <property type="match status" value="1"/>
</dbReference>
<evidence type="ECO:0000256" key="13">
    <source>
        <dbReference type="PIRSR" id="PIRSR606539-1"/>
    </source>
</evidence>
<feature type="binding site" evidence="15">
    <location>
        <position position="791"/>
    </location>
    <ligand>
        <name>Mg(2+)</name>
        <dbReference type="ChEBI" id="CHEBI:18420"/>
    </ligand>
</feature>
<keyword evidence="7 14" id="KW-0067">ATP-binding</keyword>
<feature type="binding site" evidence="14">
    <location>
        <position position="475"/>
    </location>
    <ligand>
        <name>ATP</name>
        <dbReference type="ChEBI" id="CHEBI:30616"/>
    </ligand>
</feature>
<evidence type="ECO:0000256" key="16">
    <source>
        <dbReference type="RuleBase" id="RU362033"/>
    </source>
</evidence>
<feature type="transmembrane region" description="Helical" evidence="16">
    <location>
        <begin position="848"/>
        <end position="869"/>
    </location>
</feature>
<dbReference type="FunFam" id="3.40.50.1000:FF:000001">
    <property type="entry name" value="Phospholipid-transporting ATPase IC"/>
    <property type="match status" value="1"/>
</dbReference>
<evidence type="ECO:0000256" key="8">
    <source>
        <dbReference type="ARBA" id="ARBA00022842"/>
    </source>
</evidence>
<feature type="transmembrane region" description="Helical" evidence="16">
    <location>
        <begin position="79"/>
        <end position="99"/>
    </location>
</feature>
<feature type="transmembrane region" description="Helical" evidence="16">
    <location>
        <begin position="930"/>
        <end position="950"/>
    </location>
</feature>
<dbReference type="PANTHER" id="PTHR24092:SF52">
    <property type="entry name" value="PHOSPHOLIPID-TRANSPORTING ATPASE FETA"/>
    <property type="match status" value="1"/>
</dbReference>
<dbReference type="SUPFAM" id="SSF81665">
    <property type="entry name" value="Calcium ATPase, transmembrane domain M"/>
    <property type="match status" value="1"/>
</dbReference>
<evidence type="ECO:0000256" key="9">
    <source>
        <dbReference type="ARBA" id="ARBA00022967"/>
    </source>
</evidence>
<feature type="domain" description="P-type ATPase N-terminal" evidence="17">
    <location>
        <begin position="51"/>
        <end position="102"/>
    </location>
</feature>
<dbReference type="GO" id="GO:0045332">
    <property type="term" value="P:phospholipid translocation"/>
    <property type="evidence" value="ECO:0007669"/>
    <property type="project" value="TreeGrafter"/>
</dbReference>
<evidence type="ECO:0000256" key="12">
    <source>
        <dbReference type="ARBA" id="ARBA00034036"/>
    </source>
</evidence>
<dbReference type="NCBIfam" id="TIGR01652">
    <property type="entry name" value="ATPase-Plipid"/>
    <property type="match status" value="1"/>
</dbReference>
<dbReference type="SUPFAM" id="SSF81660">
    <property type="entry name" value="Metal cation-transporting ATPase, ATP-binding domain N"/>
    <property type="match status" value="1"/>
</dbReference>
<reference evidence="19" key="1">
    <citation type="submission" date="2020-07" db="EMBL/GenBank/DDBJ databases">
        <title>A long reads based de novo assembly of the rainbow trout Arlee double haploid line genome.</title>
        <authorList>
            <person name="Gao G."/>
            <person name="Palti Y."/>
        </authorList>
    </citation>
    <scope>NUCLEOTIDE SEQUENCE [LARGE SCALE GENOMIC DNA]</scope>
</reference>
<keyword evidence="11 16" id="KW-0472">Membrane</keyword>
<feature type="transmembrane region" description="Helical" evidence="16">
    <location>
        <begin position="1000"/>
        <end position="1024"/>
    </location>
</feature>
<evidence type="ECO:0000256" key="15">
    <source>
        <dbReference type="PIRSR" id="PIRSR606539-3"/>
    </source>
</evidence>
<comment type="cofactor">
    <cofactor evidence="1 15">
        <name>Mg(2+)</name>
        <dbReference type="ChEBI" id="CHEBI:18420"/>
    </cofactor>
</comment>
<evidence type="ECO:0000259" key="17">
    <source>
        <dbReference type="Pfam" id="PF16209"/>
    </source>
</evidence>
<dbReference type="InterPro" id="IPR018303">
    <property type="entry name" value="ATPase_P-typ_P_site"/>
</dbReference>
<dbReference type="SFLD" id="SFLDF00027">
    <property type="entry name" value="p-type_atpase"/>
    <property type="match status" value="1"/>
</dbReference>
<dbReference type="GO" id="GO:0005886">
    <property type="term" value="C:plasma membrane"/>
    <property type="evidence" value="ECO:0007669"/>
    <property type="project" value="TreeGrafter"/>
</dbReference>
<feature type="binding site" evidence="15">
    <location>
        <position position="386"/>
    </location>
    <ligand>
        <name>Mg(2+)</name>
        <dbReference type="ChEBI" id="CHEBI:18420"/>
    </ligand>
</feature>
<feature type="transmembrane region" description="Helical" evidence="16">
    <location>
        <begin position="319"/>
        <end position="338"/>
    </location>
</feature>
<feature type="binding site" evidence="14">
    <location>
        <position position="646"/>
    </location>
    <ligand>
        <name>ATP</name>
        <dbReference type="ChEBI" id="CHEBI:30616"/>
    </ligand>
</feature>
<evidence type="ECO:0000256" key="11">
    <source>
        <dbReference type="ARBA" id="ARBA00023136"/>
    </source>
</evidence>
<dbReference type="InterPro" id="IPR023298">
    <property type="entry name" value="ATPase_P-typ_TM_dom_sf"/>
</dbReference>
<feature type="binding site" evidence="14">
    <location>
        <position position="771"/>
    </location>
    <ligand>
        <name>ATP</name>
        <dbReference type="ChEBI" id="CHEBI:30616"/>
    </ligand>
</feature>
<feature type="binding site" evidence="14">
    <location>
        <position position="647"/>
    </location>
    <ligand>
        <name>ATP</name>
        <dbReference type="ChEBI" id="CHEBI:30616"/>
    </ligand>
</feature>
<evidence type="ECO:0000256" key="7">
    <source>
        <dbReference type="ARBA" id="ARBA00022840"/>
    </source>
</evidence>
<dbReference type="SUPFAM" id="SSF56784">
    <property type="entry name" value="HAD-like"/>
    <property type="match status" value="1"/>
</dbReference>
<proteinExistence type="inferred from homology"/>
<dbReference type="GO" id="GO:0005802">
    <property type="term" value="C:trans-Golgi network"/>
    <property type="evidence" value="ECO:0007669"/>
    <property type="project" value="TreeGrafter"/>
</dbReference>
<feature type="transmembrane region" description="Helical" evidence="16">
    <location>
        <begin position="268"/>
        <end position="287"/>
    </location>
</feature>
<organism evidence="19 20">
    <name type="scientific">Oncorhynchus mykiss</name>
    <name type="common">Rainbow trout</name>
    <name type="synonym">Salmo gairdneri</name>
    <dbReference type="NCBI Taxonomy" id="8022"/>
    <lineage>
        <taxon>Eukaryota</taxon>
        <taxon>Metazoa</taxon>
        <taxon>Chordata</taxon>
        <taxon>Craniata</taxon>
        <taxon>Vertebrata</taxon>
        <taxon>Euteleostomi</taxon>
        <taxon>Actinopterygii</taxon>
        <taxon>Neopterygii</taxon>
        <taxon>Teleostei</taxon>
        <taxon>Protacanthopterygii</taxon>
        <taxon>Salmoniformes</taxon>
        <taxon>Salmonidae</taxon>
        <taxon>Salmoninae</taxon>
        <taxon>Oncorhynchus</taxon>
    </lineage>
</organism>
<feature type="domain" description="P-type ATPase C-terminal" evidence="18">
    <location>
        <begin position="817"/>
        <end position="1064"/>
    </location>
</feature>
<dbReference type="CDD" id="cd02073">
    <property type="entry name" value="P-type_ATPase_APLT_Dnf-like"/>
    <property type="match status" value="1"/>
</dbReference>
<dbReference type="GO" id="GO:0000287">
    <property type="term" value="F:magnesium ion binding"/>
    <property type="evidence" value="ECO:0007669"/>
    <property type="project" value="UniProtKB-UniRule"/>
</dbReference>
<dbReference type="GeneTree" id="ENSGT00940000161917"/>
<dbReference type="FunFam" id="3.40.50.1000:FF:000014">
    <property type="entry name" value="Phospholipid-transporting ATPase"/>
    <property type="match status" value="1"/>
</dbReference>
<feature type="binding site" evidence="14">
    <location>
        <position position="795"/>
    </location>
    <ligand>
        <name>ATP</name>
        <dbReference type="ChEBI" id="CHEBI:30616"/>
    </ligand>
</feature>
<dbReference type="PROSITE" id="PS00154">
    <property type="entry name" value="ATPASE_E1_E2"/>
    <property type="match status" value="1"/>
</dbReference>
<feature type="binding site" evidence="15">
    <location>
        <position position="795"/>
    </location>
    <ligand>
        <name>Mg(2+)</name>
        <dbReference type="ChEBI" id="CHEBI:18420"/>
    </ligand>
</feature>
<name>A0A8K9WT02_ONCMY</name>
<evidence type="ECO:0000256" key="4">
    <source>
        <dbReference type="ARBA" id="ARBA00022692"/>
    </source>
</evidence>
<dbReference type="Pfam" id="PF16209">
    <property type="entry name" value="PhoLip_ATPase_N"/>
    <property type="match status" value="1"/>
</dbReference>
<feature type="transmembrane region" description="Helical" evidence="16">
    <location>
        <begin position="139"/>
        <end position="161"/>
    </location>
</feature>
<evidence type="ECO:0000256" key="5">
    <source>
        <dbReference type="ARBA" id="ARBA00022723"/>
    </source>
</evidence>
<dbReference type="InterPro" id="IPR032631">
    <property type="entry name" value="P-type_ATPase_N"/>
</dbReference>
<feature type="transmembrane region" description="Helical" evidence="16">
    <location>
        <begin position="1044"/>
        <end position="1064"/>
    </location>
</feature>
<comment type="subcellular location">
    <subcellularLocation>
        <location evidence="2 16">Membrane</location>
        <topology evidence="2 16">Multi-pass membrane protein</topology>
    </subcellularLocation>
</comment>
<dbReference type="InterPro" id="IPR001757">
    <property type="entry name" value="P_typ_ATPase"/>
</dbReference>
<reference evidence="19" key="2">
    <citation type="submission" date="2025-08" db="UniProtKB">
        <authorList>
            <consortium name="Ensembl"/>
        </authorList>
    </citation>
    <scope>IDENTIFICATION</scope>
</reference>
<feature type="binding site" evidence="14">
    <location>
        <position position="385"/>
    </location>
    <ligand>
        <name>ATP</name>
        <dbReference type="ChEBI" id="CHEBI:30616"/>
    </ligand>
</feature>
<evidence type="ECO:0000313" key="19">
    <source>
        <dbReference type="Ensembl" id="ENSOMYP00000122338.1"/>
    </source>
</evidence>
<dbReference type="InterPro" id="IPR032630">
    <property type="entry name" value="P_typ_ATPase_c"/>
</dbReference>
<sequence>MIENILKQSHEPLIRLDHGIWMVSRHFKLHTYNMISSPFFPPSLLPSLLQTNAIKTSKYNTFNFLPLNLFEQFQRIANAYFLILLLLQVIPAISSLSWFTTVVPLVLVLSVTAVKDATDDIVSMKRTLGLIHSPYLCMWALPTLLTSVCGPYPLSLPLYVVCRLGCFILMMTPSPLLPDEPCVSSLLSEGEVSCEPPNSRLDRFTGTLTNAGQKYSLDNDKILLRGCTLRNTEWCFGLVLFGGPETKLMQNCGKTTFKRTSIDRLMNVLVLCIFGFLAFMCTILAIGNRIWEQLWGSEFTAFLPRQGGVDTPFSGFLTFWSYVIILNTVVPISLYISVEVIRLGNSFYIDWDRKMYHARSDTPAKARTTTLNEELGQIKYIFSDKTGTLTQNIMTFNKCSINGKSYGEHTETVDWSFNPLADHHFSFHDHSLVEALKLESPEVQSFFRLLALCHTVMAEEKIEGELLYQAQSPDEGALVTAARNFGFVFRSRTPESVTIVEMGEQHSYELLAILDFNNVRKRMSVIVRSPEGKLCLYCKGADTMVYERLDQSCTKLMDEFAGEGLRTLALAYKDLDEKYFSSWKQRHHEASTALEDREDKLDQLYEEIEKDLMLLGATAIEDKLQDGVPQTIEQLAKADIKIWVLTGDKQETAENIGYSCNMLREEMNDIFIVSANNSDDVRQELRSEDLTSYPCCLNTNTICPGFSTYPAPIHLIQLIMAFKWRLINSTLPSLSLPHQAYALERSMELLFLRTACLCKTVICCRVTPLQKAQVVELVKKYKQAVTLAIGDGANDVSMIKAAHIGVGISGQEGMQAVLSSDYSFAQFCFLERLLLVHGRWSYLRMCKFLRYFFYKNFTFTFVHFWYAFFCGFSAQTVYDEWFITLYNLVYTALPVLGMSLFDQDVNDMWSFQHPQLYVPGQLNQYFSKTAFFKCALHSVYSSVVLFFIPYAAMYDTVRDDGRDIADYQSFALLAQTCLVITVCIQLCLDMSYWTAVNHLFVWGSLAMYFTVTFTMYSNGTYLIFPASFPFIGTARNSLNQPNVWLTILLTSILCVLPVVAYRFLLIQLPYPSPFVQVMFKVRQAKAAPPPLARRARIRHTSTRRSGYAFSHAAGYGDLVTSNRFLRSHAITLTTAFTPLGRTTGFSPTGRSAGYSPTGNALNSRPQDVEVTSLQMYHMMRDPAF</sequence>
<dbReference type="PRINTS" id="PR00119">
    <property type="entry name" value="CATATPASE"/>
</dbReference>
<evidence type="ECO:0000313" key="20">
    <source>
        <dbReference type="Proteomes" id="UP000694395"/>
    </source>
</evidence>
<reference evidence="19" key="3">
    <citation type="submission" date="2025-09" db="UniProtKB">
        <authorList>
            <consortium name="Ensembl"/>
        </authorList>
    </citation>
    <scope>IDENTIFICATION</scope>
</reference>
<feature type="transmembrane region" description="Helical" evidence="16">
    <location>
        <begin position="881"/>
        <end position="901"/>
    </location>
</feature>
<keyword evidence="5 15" id="KW-0479">Metal-binding</keyword>
<dbReference type="Pfam" id="PF16212">
    <property type="entry name" value="PhoLip_ATPase_C"/>
    <property type="match status" value="1"/>
</dbReference>
<accession>A0A8K9WT02</accession>
<evidence type="ECO:0000256" key="10">
    <source>
        <dbReference type="ARBA" id="ARBA00022989"/>
    </source>
</evidence>
<keyword evidence="6 14" id="KW-0547">Nucleotide-binding</keyword>
<feature type="binding site" evidence="14">
    <location>
        <position position="794"/>
    </location>
    <ligand>
        <name>ATP</name>
        <dbReference type="ChEBI" id="CHEBI:30616"/>
    </ligand>
</feature>
<dbReference type="Proteomes" id="UP000694395">
    <property type="component" value="Chromosome 6"/>
</dbReference>
<feature type="transmembrane region" description="Helical" evidence="16">
    <location>
        <begin position="970"/>
        <end position="988"/>
    </location>
</feature>
<evidence type="ECO:0000256" key="2">
    <source>
        <dbReference type="ARBA" id="ARBA00004141"/>
    </source>
</evidence>
<keyword evidence="20" id="KW-1185">Reference proteome</keyword>
<dbReference type="EC" id="7.6.2.1" evidence="16"/>
<keyword evidence="4 16" id="KW-0812">Transmembrane</keyword>
<feature type="active site" description="4-aspartylphosphate intermediate" evidence="13">
    <location>
        <position position="384"/>
    </location>
</feature>
<dbReference type="Ensembl" id="ENSOMYT00000132961.1">
    <property type="protein sequence ID" value="ENSOMYP00000122338.1"/>
    <property type="gene ID" value="ENSOMYG00000057811.1"/>
</dbReference>
<keyword evidence="10 16" id="KW-1133">Transmembrane helix</keyword>
<dbReference type="FunFam" id="3.40.1110.10:FF:000188">
    <property type="entry name" value="Phospholipid-transporting ATPase"/>
    <property type="match status" value="1"/>
</dbReference>
<comment type="similarity">
    <text evidence="3 16">Belongs to the cation transport ATPase (P-type) (TC 3.A.3) family. Type IV subfamily.</text>
</comment>
<evidence type="ECO:0000256" key="1">
    <source>
        <dbReference type="ARBA" id="ARBA00001946"/>
    </source>
</evidence>